<proteinExistence type="predicted"/>
<reference evidence="1" key="1">
    <citation type="submission" date="2014-09" db="EMBL/GenBank/DDBJ databases">
        <authorList>
            <person name="Magalhaes I.L.F."/>
            <person name="Oliveira U."/>
            <person name="Santos F.R."/>
            <person name="Vidigal T.H.D.A."/>
            <person name="Brescovit A.D."/>
            <person name="Santos A.J."/>
        </authorList>
    </citation>
    <scope>NUCLEOTIDE SEQUENCE</scope>
    <source>
        <tissue evidence="1">Shoot tissue taken approximately 20 cm above the soil surface</tissue>
    </source>
</reference>
<sequence>MRPNALFSIPAAAAHPASIASTSAARQGYSRASSPNPLRSGRVSTARAFFSFFPLRVPSQMSLESL</sequence>
<evidence type="ECO:0000313" key="1">
    <source>
        <dbReference type="EMBL" id="JAD91297.1"/>
    </source>
</evidence>
<organism evidence="1">
    <name type="scientific">Arundo donax</name>
    <name type="common">Giant reed</name>
    <name type="synonym">Donax arundinaceus</name>
    <dbReference type="NCBI Taxonomy" id="35708"/>
    <lineage>
        <taxon>Eukaryota</taxon>
        <taxon>Viridiplantae</taxon>
        <taxon>Streptophyta</taxon>
        <taxon>Embryophyta</taxon>
        <taxon>Tracheophyta</taxon>
        <taxon>Spermatophyta</taxon>
        <taxon>Magnoliopsida</taxon>
        <taxon>Liliopsida</taxon>
        <taxon>Poales</taxon>
        <taxon>Poaceae</taxon>
        <taxon>PACMAD clade</taxon>
        <taxon>Arundinoideae</taxon>
        <taxon>Arundineae</taxon>
        <taxon>Arundo</taxon>
    </lineage>
</organism>
<protein>
    <submittedName>
        <fullName evidence="1">Uncharacterized protein</fullName>
    </submittedName>
</protein>
<reference evidence="1" key="2">
    <citation type="journal article" date="2015" name="Data Brief">
        <title>Shoot transcriptome of the giant reed, Arundo donax.</title>
        <authorList>
            <person name="Barrero R.A."/>
            <person name="Guerrero F.D."/>
            <person name="Moolhuijzen P."/>
            <person name="Goolsby J.A."/>
            <person name="Tidwell J."/>
            <person name="Bellgard S.E."/>
            <person name="Bellgard M.I."/>
        </authorList>
    </citation>
    <scope>NUCLEOTIDE SEQUENCE</scope>
    <source>
        <tissue evidence="1">Shoot tissue taken approximately 20 cm above the soil surface</tissue>
    </source>
</reference>
<dbReference type="AlphaFoldDB" id="A0A0A9E5N5"/>
<name>A0A0A9E5N5_ARUDO</name>
<dbReference type="EMBL" id="GBRH01206598">
    <property type="protein sequence ID" value="JAD91297.1"/>
    <property type="molecule type" value="Transcribed_RNA"/>
</dbReference>
<accession>A0A0A9E5N5</accession>